<organism evidence="5 6">
    <name type="scientific">Leptospira fainei serovar Hurstbridge str. BUT 6</name>
    <dbReference type="NCBI Taxonomy" id="1193011"/>
    <lineage>
        <taxon>Bacteria</taxon>
        <taxon>Pseudomonadati</taxon>
        <taxon>Spirochaetota</taxon>
        <taxon>Spirochaetia</taxon>
        <taxon>Leptospirales</taxon>
        <taxon>Leptospiraceae</taxon>
        <taxon>Leptospira</taxon>
    </lineage>
</organism>
<evidence type="ECO:0000256" key="2">
    <source>
        <dbReference type="ARBA" id="ARBA00023125"/>
    </source>
</evidence>
<evidence type="ECO:0000256" key="1">
    <source>
        <dbReference type="ARBA" id="ARBA00023015"/>
    </source>
</evidence>
<dbReference type="GO" id="GO:0003700">
    <property type="term" value="F:DNA-binding transcription factor activity"/>
    <property type="evidence" value="ECO:0007669"/>
    <property type="project" value="InterPro"/>
</dbReference>
<dbReference type="PANTHER" id="PTHR46796">
    <property type="entry name" value="HTH-TYPE TRANSCRIPTIONAL ACTIVATOR RHAS-RELATED"/>
    <property type="match status" value="1"/>
</dbReference>
<dbReference type="EMBL" id="AKWZ02000006">
    <property type="protein sequence ID" value="EPG74927.1"/>
    <property type="molecule type" value="Genomic_DNA"/>
</dbReference>
<sequence>MQSKSDNIPSMNKDLEPEKYYILNKSAFQHRIRTVNSIASLSPYLKVQEDKYLLVGQTDISIDWNIKYSFMNTFAIKLTPGFIFNFLKIPANLFTNKVVDLEEILPKEKFAHFRKLVESYSIISEKSFHISNFFKKIDIGKKAILAEFIARRIMEKPELRLEKLALEIGYSSRQIRRLVLSYTGFTPQLLYRIAKFEKCRQSILHQNEYSIFSLVQKTYENKYSDQSHMIREFKRFAGQNPSSYLSKMSELSNTESNIFIKIISEFKGDLNEYINHSVGDKNSRNNCSR</sequence>
<evidence type="ECO:0000313" key="5">
    <source>
        <dbReference type="EMBL" id="EPG74927.1"/>
    </source>
</evidence>
<protein>
    <submittedName>
        <fullName evidence="5">DNA-binding helix-turn-helix protein</fullName>
    </submittedName>
</protein>
<dbReference type="Pfam" id="PF12833">
    <property type="entry name" value="HTH_18"/>
    <property type="match status" value="1"/>
</dbReference>
<dbReference type="InterPro" id="IPR050204">
    <property type="entry name" value="AraC_XylS_family_regulators"/>
</dbReference>
<dbReference type="Proteomes" id="UP000014540">
    <property type="component" value="Unassembled WGS sequence"/>
</dbReference>
<dbReference type="AlphaFoldDB" id="S3W3Q3"/>
<keyword evidence="1" id="KW-0805">Transcription regulation</keyword>
<reference evidence="5" key="1">
    <citation type="submission" date="2013-04" db="EMBL/GenBank/DDBJ databases">
        <authorList>
            <person name="Harkins D.M."/>
            <person name="Durkin A.S."/>
            <person name="Selengut J.D."/>
            <person name="Sanka R."/>
            <person name="DePew J."/>
            <person name="Purushe J."/>
            <person name="Ahmed A."/>
            <person name="van der Linden H."/>
            <person name="Goris M.G.A."/>
            <person name="Hartskeerl R.A."/>
            <person name="Vinetz J.M."/>
            <person name="Sutton G.G."/>
            <person name="Nelson W.C."/>
            <person name="Fouts D.E."/>
        </authorList>
    </citation>
    <scope>NUCLEOTIDE SEQUENCE [LARGE SCALE GENOMIC DNA]</scope>
    <source>
        <strain evidence="5">BUT 6</strain>
    </source>
</reference>
<keyword evidence="6" id="KW-1185">Reference proteome</keyword>
<dbReference type="Gene3D" id="1.10.10.60">
    <property type="entry name" value="Homeodomain-like"/>
    <property type="match status" value="1"/>
</dbReference>
<dbReference type="SMART" id="SM00342">
    <property type="entry name" value="HTH_ARAC"/>
    <property type="match status" value="1"/>
</dbReference>
<proteinExistence type="predicted"/>
<keyword evidence="2 5" id="KW-0238">DNA-binding</keyword>
<keyword evidence="3" id="KW-0804">Transcription</keyword>
<dbReference type="PANTHER" id="PTHR46796:SF13">
    <property type="entry name" value="HTH-TYPE TRANSCRIPTIONAL ACTIVATOR RHAS"/>
    <property type="match status" value="1"/>
</dbReference>
<name>S3W3Q3_9LEPT</name>
<comment type="caution">
    <text evidence="5">The sequence shown here is derived from an EMBL/GenBank/DDBJ whole genome shotgun (WGS) entry which is preliminary data.</text>
</comment>
<dbReference type="PROSITE" id="PS01124">
    <property type="entry name" value="HTH_ARAC_FAMILY_2"/>
    <property type="match status" value="1"/>
</dbReference>
<dbReference type="STRING" id="1193011.LEP1GSC058_1610"/>
<dbReference type="GO" id="GO:0043565">
    <property type="term" value="F:sequence-specific DNA binding"/>
    <property type="evidence" value="ECO:0007669"/>
    <property type="project" value="InterPro"/>
</dbReference>
<evidence type="ECO:0000256" key="3">
    <source>
        <dbReference type="ARBA" id="ARBA00023163"/>
    </source>
</evidence>
<evidence type="ECO:0000313" key="6">
    <source>
        <dbReference type="Proteomes" id="UP000014540"/>
    </source>
</evidence>
<gene>
    <name evidence="5" type="ORF">LEP1GSC058_1610</name>
</gene>
<feature type="domain" description="HTH araC/xylS-type" evidence="4">
    <location>
        <begin position="143"/>
        <end position="247"/>
    </location>
</feature>
<evidence type="ECO:0000259" key="4">
    <source>
        <dbReference type="PROSITE" id="PS01124"/>
    </source>
</evidence>
<accession>S3W3Q3</accession>
<dbReference type="InterPro" id="IPR018060">
    <property type="entry name" value="HTH_AraC"/>
</dbReference>